<dbReference type="EMBL" id="BAAAKV010000005">
    <property type="protein sequence ID" value="GAA1154815.1"/>
    <property type="molecule type" value="Genomic_DNA"/>
</dbReference>
<dbReference type="RefSeq" id="WP_344270154.1">
    <property type="nucleotide sequence ID" value="NZ_BAAAKV010000005.1"/>
</dbReference>
<organism evidence="3 4">
    <name type="scientific">Streptomyces hebeiensis</name>
    <dbReference type="NCBI Taxonomy" id="229486"/>
    <lineage>
        <taxon>Bacteria</taxon>
        <taxon>Bacillati</taxon>
        <taxon>Actinomycetota</taxon>
        <taxon>Actinomycetes</taxon>
        <taxon>Kitasatosporales</taxon>
        <taxon>Streptomycetaceae</taxon>
        <taxon>Streptomyces</taxon>
    </lineage>
</organism>
<feature type="transmembrane region" description="Helical" evidence="1">
    <location>
        <begin position="52"/>
        <end position="71"/>
    </location>
</feature>
<evidence type="ECO:0000313" key="3">
    <source>
        <dbReference type="EMBL" id="GAA1154815.1"/>
    </source>
</evidence>
<keyword evidence="4" id="KW-1185">Reference proteome</keyword>
<dbReference type="PANTHER" id="PTHR34473">
    <property type="entry name" value="UPF0699 TRANSMEMBRANE PROTEIN YDBS"/>
    <property type="match status" value="1"/>
</dbReference>
<protein>
    <submittedName>
        <fullName evidence="3">PH domain-containing protein</fullName>
    </submittedName>
</protein>
<comment type="caution">
    <text evidence="3">The sequence shown here is derived from an EMBL/GenBank/DDBJ whole genome shotgun (WGS) entry which is preliminary data.</text>
</comment>
<reference evidence="3 4" key="1">
    <citation type="journal article" date="2019" name="Int. J. Syst. Evol. Microbiol.">
        <title>The Global Catalogue of Microorganisms (GCM) 10K type strain sequencing project: providing services to taxonomists for standard genome sequencing and annotation.</title>
        <authorList>
            <consortium name="The Broad Institute Genomics Platform"/>
            <consortium name="The Broad Institute Genome Sequencing Center for Infectious Disease"/>
            <person name="Wu L."/>
            <person name="Ma J."/>
        </authorList>
    </citation>
    <scope>NUCLEOTIDE SEQUENCE [LARGE SCALE GENOMIC DNA]</scope>
    <source>
        <strain evidence="3 4">JCM 12696</strain>
    </source>
</reference>
<dbReference type="PANTHER" id="PTHR34473:SF3">
    <property type="entry name" value="TRANSMEMBRANE PROTEIN-RELATED"/>
    <property type="match status" value="1"/>
</dbReference>
<keyword evidence="1" id="KW-0812">Transmembrane</keyword>
<feature type="domain" description="YdbS-like PH" evidence="2">
    <location>
        <begin position="78"/>
        <end position="154"/>
    </location>
</feature>
<accession>A0ABN1UJH1</accession>
<evidence type="ECO:0000313" key="4">
    <source>
        <dbReference type="Proteomes" id="UP001501371"/>
    </source>
</evidence>
<dbReference type="Pfam" id="PF03703">
    <property type="entry name" value="bPH_2"/>
    <property type="match status" value="1"/>
</dbReference>
<evidence type="ECO:0000259" key="2">
    <source>
        <dbReference type="Pfam" id="PF03703"/>
    </source>
</evidence>
<dbReference type="InterPro" id="IPR005182">
    <property type="entry name" value="YdbS-like_PH"/>
</dbReference>
<keyword evidence="1" id="KW-1133">Transmembrane helix</keyword>
<gene>
    <name evidence="3" type="ORF">GCM10009654_07950</name>
</gene>
<sequence length="162" mass="17697">MTREPSGPPRNRFDRPAVGWWRARLALLSAAAIAILVLHAVVPGLFKLGGHWLFVPAAAVAVLAVPTVLLLPKWWFEAHRWEVTDVAVHVRTGYFWQRSKMAPLSRIQSVDTVRGPLRKRFGLATVTVTTAAVKGSLKIEGLQEERATAVADEITRASGAGS</sequence>
<proteinExistence type="predicted"/>
<evidence type="ECO:0000256" key="1">
    <source>
        <dbReference type="SAM" id="Phobius"/>
    </source>
</evidence>
<dbReference type="Proteomes" id="UP001501371">
    <property type="component" value="Unassembled WGS sequence"/>
</dbReference>
<keyword evidence="1" id="KW-0472">Membrane</keyword>
<feature type="transmembrane region" description="Helical" evidence="1">
    <location>
        <begin position="21"/>
        <end position="46"/>
    </location>
</feature>
<name>A0ABN1UJH1_9ACTN</name>